<dbReference type="InterPro" id="IPR006680">
    <property type="entry name" value="Amidohydro-rel"/>
</dbReference>
<dbReference type="EMBL" id="LT669839">
    <property type="protein sequence ID" value="SHD76487.1"/>
    <property type="molecule type" value="Genomic_DNA"/>
</dbReference>
<proteinExistence type="predicted"/>
<dbReference type="Pfam" id="PF01979">
    <property type="entry name" value="Amidohydro_1"/>
    <property type="match status" value="1"/>
</dbReference>
<dbReference type="CDD" id="cd01299">
    <property type="entry name" value="Met_dep_hydrolase_A"/>
    <property type="match status" value="1"/>
</dbReference>
<keyword evidence="2" id="KW-0378">Hydrolase</keyword>
<reference evidence="2 3" key="1">
    <citation type="submission" date="2016-11" db="EMBL/GenBank/DDBJ databases">
        <authorList>
            <person name="Manzoor S."/>
        </authorList>
    </citation>
    <scope>NUCLEOTIDE SEQUENCE [LARGE SCALE GENOMIC DNA]</scope>
    <source>
        <strain evidence="2">Clostridium ultunense strain Esp</strain>
    </source>
</reference>
<dbReference type="Gene3D" id="2.30.40.10">
    <property type="entry name" value="Urease, subunit C, domain 1"/>
    <property type="match status" value="1"/>
</dbReference>
<dbReference type="HOGENOM" id="CLU_023620_2_2_9"/>
<evidence type="ECO:0000259" key="1">
    <source>
        <dbReference type="Pfam" id="PF01979"/>
    </source>
</evidence>
<dbReference type="GO" id="GO:0016810">
    <property type="term" value="F:hydrolase activity, acting on carbon-nitrogen (but not peptide) bonds"/>
    <property type="evidence" value="ECO:0007669"/>
    <property type="project" value="InterPro"/>
</dbReference>
<protein>
    <submittedName>
        <fullName evidence="2">Amidohydrolase</fullName>
    </submittedName>
</protein>
<gene>
    <name evidence="2" type="ORF">CUESP1_1113</name>
</gene>
<dbReference type="InterPro" id="IPR032466">
    <property type="entry name" value="Metal_Hydrolase"/>
</dbReference>
<dbReference type="AlphaFoldDB" id="M1ZLC4"/>
<dbReference type="InterPro" id="IPR011059">
    <property type="entry name" value="Metal-dep_hydrolase_composite"/>
</dbReference>
<sequence>MKLFYNLGLIDVIKKEYIDNSYMIVEGENIVEIGSGDKLTEEQKHKGINLQGKTVMPGMFNIHAHALSTPIANPASLNWEEPAKFAIRGLIHLQQHLKSGVTFVRDMNGRKQVETGLRDAIREKIALGPDYYVAGQCLTMTGGHGSNTGRECDGPIDCKKAAREQLKRGADFIKIMATGGVMSPGMNEDETQLDEDEMAAAIAEAHKVGKKTAVHAHGASGIKNAVRAGIDSVEHGSYLDDECIELMLERNTALVPTLSVDYYLFKYGSERGVPSYAMEKAKRAHEAQIEGFLKAWDAGILIGVGTDAGTPFNPHYGTYMEFVSMVELGIRPIDALVAGTINSAKIVGVDEWCGSLTVGKKANFIVLEENPMDNIWALKNVDQVYKDGQLVLIPDIEYLPHLE</sequence>
<dbReference type="InterPro" id="IPR051781">
    <property type="entry name" value="Metallo-dep_Hydrolase"/>
</dbReference>
<accession>M1ZLC4</accession>
<evidence type="ECO:0000313" key="2">
    <source>
        <dbReference type="EMBL" id="SHD76487.1"/>
    </source>
</evidence>
<dbReference type="PANTHER" id="PTHR43135:SF3">
    <property type="entry name" value="ALPHA-D-RIBOSE 1-METHYLPHOSPHONATE 5-TRIPHOSPHATE DIPHOSPHATASE"/>
    <property type="match status" value="1"/>
</dbReference>
<organism evidence="2 3">
    <name type="scientific">[Clostridium] ultunense Esp</name>
    <dbReference type="NCBI Taxonomy" id="1288971"/>
    <lineage>
        <taxon>Bacteria</taxon>
        <taxon>Bacillati</taxon>
        <taxon>Bacillota</taxon>
        <taxon>Tissierellia</taxon>
        <taxon>Tissierellales</taxon>
        <taxon>Tepidimicrobiaceae</taxon>
        <taxon>Schnuerera</taxon>
    </lineage>
</organism>
<dbReference type="PANTHER" id="PTHR43135">
    <property type="entry name" value="ALPHA-D-RIBOSE 1-METHYLPHOSPHONATE 5-TRIPHOSPHATE DIPHOSPHATASE"/>
    <property type="match status" value="1"/>
</dbReference>
<dbReference type="OrthoDB" id="9807210at2"/>
<evidence type="ECO:0000313" key="3">
    <source>
        <dbReference type="Proteomes" id="UP000245423"/>
    </source>
</evidence>
<dbReference type="SUPFAM" id="SSF51338">
    <property type="entry name" value="Composite domain of metallo-dependent hydrolases"/>
    <property type="match status" value="1"/>
</dbReference>
<keyword evidence="3" id="KW-1185">Reference proteome</keyword>
<dbReference type="SUPFAM" id="SSF51556">
    <property type="entry name" value="Metallo-dependent hydrolases"/>
    <property type="match status" value="1"/>
</dbReference>
<dbReference type="RefSeq" id="WP_005587192.1">
    <property type="nucleotide sequence ID" value="NZ_LT669839.1"/>
</dbReference>
<feature type="domain" description="Amidohydrolase-related" evidence="1">
    <location>
        <begin position="54"/>
        <end position="391"/>
    </location>
</feature>
<name>M1ZLC4_9FIRM</name>
<dbReference type="Gene3D" id="3.20.20.140">
    <property type="entry name" value="Metal-dependent hydrolases"/>
    <property type="match status" value="1"/>
</dbReference>
<dbReference type="Proteomes" id="UP000245423">
    <property type="component" value="Chromosome 1"/>
</dbReference>
<dbReference type="InterPro" id="IPR057744">
    <property type="entry name" value="OTAase-like"/>
</dbReference>